<dbReference type="UniPathway" id="UPA00115"/>
<dbReference type="GO" id="GO:0017057">
    <property type="term" value="F:6-phosphogluconolactonase activity"/>
    <property type="evidence" value="ECO:0007669"/>
    <property type="project" value="UniProtKB-EC"/>
</dbReference>
<evidence type="ECO:0000259" key="6">
    <source>
        <dbReference type="Pfam" id="PF01182"/>
    </source>
</evidence>
<evidence type="ECO:0000256" key="3">
    <source>
        <dbReference type="ARBA" id="ARBA00010662"/>
    </source>
</evidence>
<dbReference type="InterPro" id="IPR037171">
    <property type="entry name" value="NagB/RpiA_transferase-like"/>
</dbReference>
<dbReference type="InterPro" id="IPR005900">
    <property type="entry name" value="6-phosphogluconolactonase_DevB"/>
</dbReference>
<sequence>MMISAKSFSLNKNVNRGSQGVKKVALQPVNAIAERFAAQADTGKPYFNMIPKNGKWPKGIPPVMGGHLMDSGVVSPISVSKGAGIDITPHQFQYPAVEGEVALSVVPSKSDVPAAIANIVVESAKAAIAAKGSFTLVVSGGSLPEYFTTLSQSTEVAWDKVFVFFVDERNVPHASEDSTFRAVKASLFSKVPIPASNIFAILEDLTTKEAAINYEGRLLQISKSILPRGADGVFPVFDLVLLGIGPDGHIASLFPNRPEVSAVSGWVLPVEASPKPPSARITMTLPVINAAKDVVIVALGKSKAEIVERVLEIQSLPGALPAQLVRPSAGKLQWLLDTEAAKNLHIKDWSNSKLYPRSG</sequence>
<dbReference type="NCBIfam" id="TIGR01198">
    <property type="entry name" value="pgl"/>
    <property type="match status" value="1"/>
</dbReference>
<dbReference type="GO" id="GO:0006098">
    <property type="term" value="P:pentose-phosphate shunt"/>
    <property type="evidence" value="ECO:0007669"/>
    <property type="project" value="UniProtKB-UniPathway"/>
</dbReference>
<dbReference type="CDD" id="cd01400">
    <property type="entry name" value="6PGL"/>
    <property type="match status" value="1"/>
</dbReference>
<dbReference type="GO" id="GO:0005975">
    <property type="term" value="P:carbohydrate metabolic process"/>
    <property type="evidence" value="ECO:0007669"/>
    <property type="project" value="InterPro"/>
</dbReference>
<dbReference type="InterPro" id="IPR006148">
    <property type="entry name" value="Glc/Gal-6P_isomerase"/>
</dbReference>
<evidence type="ECO:0000256" key="5">
    <source>
        <dbReference type="ARBA" id="ARBA00022801"/>
    </source>
</evidence>
<keyword evidence="5" id="KW-0378">Hydrolase</keyword>
<dbReference type="PANTHER" id="PTHR11054:SF22">
    <property type="entry name" value="6-PHOSPHOGLUCONOLACTONASE 3, CHLOROPLASTIC"/>
    <property type="match status" value="1"/>
</dbReference>
<proteinExistence type="inferred from homology"/>
<gene>
    <name evidence="7" type="ORF">PPAR00522_LOCUS5963</name>
</gene>
<evidence type="ECO:0000256" key="1">
    <source>
        <dbReference type="ARBA" id="ARBA00000832"/>
    </source>
</evidence>
<dbReference type="AlphaFoldDB" id="A0A7S0UUJ4"/>
<comment type="pathway">
    <text evidence="2">Carbohydrate degradation; pentose phosphate pathway; D-ribulose 5-phosphate from D-glucose 6-phosphate (oxidative stage): step 2/3.</text>
</comment>
<protein>
    <recommendedName>
        <fullName evidence="4">6-phosphogluconolactonase</fullName>
        <ecNumber evidence="4">3.1.1.31</ecNumber>
    </recommendedName>
</protein>
<comment type="catalytic activity">
    <reaction evidence="1">
        <text>6-phospho-D-glucono-1,5-lactone + H2O = 6-phospho-D-gluconate + H(+)</text>
        <dbReference type="Rhea" id="RHEA:12556"/>
        <dbReference type="ChEBI" id="CHEBI:15377"/>
        <dbReference type="ChEBI" id="CHEBI:15378"/>
        <dbReference type="ChEBI" id="CHEBI:57955"/>
        <dbReference type="ChEBI" id="CHEBI:58759"/>
        <dbReference type="EC" id="3.1.1.31"/>
    </reaction>
</comment>
<reference evidence="7" key="1">
    <citation type="submission" date="2021-01" db="EMBL/GenBank/DDBJ databases">
        <authorList>
            <person name="Corre E."/>
            <person name="Pelletier E."/>
            <person name="Niang G."/>
            <person name="Scheremetjew M."/>
            <person name="Finn R."/>
            <person name="Kale V."/>
            <person name="Holt S."/>
            <person name="Cochrane G."/>
            <person name="Meng A."/>
            <person name="Brown T."/>
            <person name="Cohen L."/>
        </authorList>
    </citation>
    <scope>NUCLEOTIDE SEQUENCE</scope>
    <source>
        <strain evidence="7">SAG 63-3</strain>
    </source>
</reference>
<accession>A0A7S0UUJ4</accession>
<dbReference type="SUPFAM" id="SSF100950">
    <property type="entry name" value="NagB/RpiA/CoA transferase-like"/>
    <property type="match status" value="1"/>
</dbReference>
<dbReference type="Pfam" id="PF01182">
    <property type="entry name" value="Glucosamine_iso"/>
    <property type="match status" value="1"/>
</dbReference>
<organism evidence="7">
    <name type="scientific">Polytomella parva</name>
    <dbReference type="NCBI Taxonomy" id="51329"/>
    <lineage>
        <taxon>Eukaryota</taxon>
        <taxon>Viridiplantae</taxon>
        <taxon>Chlorophyta</taxon>
        <taxon>core chlorophytes</taxon>
        <taxon>Chlorophyceae</taxon>
        <taxon>CS clade</taxon>
        <taxon>Chlamydomonadales</taxon>
        <taxon>Chlamydomonadaceae</taxon>
        <taxon>Polytomella</taxon>
    </lineage>
</organism>
<evidence type="ECO:0000313" key="7">
    <source>
        <dbReference type="EMBL" id="CAD8769565.1"/>
    </source>
</evidence>
<dbReference type="Gene3D" id="3.40.50.1360">
    <property type="match status" value="1"/>
</dbReference>
<name>A0A7S0UUJ4_9CHLO</name>
<dbReference type="EC" id="3.1.1.31" evidence="4"/>
<dbReference type="FunFam" id="3.40.50.1360:FF:000005">
    <property type="entry name" value="6-phosphogluconolactonase"/>
    <property type="match status" value="1"/>
</dbReference>
<dbReference type="EMBL" id="HBFM01009325">
    <property type="protein sequence ID" value="CAD8769565.1"/>
    <property type="molecule type" value="Transcribed_RNA"/>
</dbReference>
<evidence type="ECO:0000256" key="2">
    <source>
        <dbReference type="ARBA" id="ARBA00004961"/>
    </source>
</evidence>
<evidence type="ECO:0000256" key="4">
    <source>
        <dbReference type="ARBA" id="ARBA00013198"/>
    </source>
</evidence>
<dbReference type="InterPro" id="IPR039104">
    <property type="entry name" value="6PGL"/>
</dbReference>
<dbReference type="PANTHER" id="PTHR11054">
    <property type="entry name" value="6-PHOSPHOGLUCONOLACTONASE"/>
    <property type="match status" value="1"/>
</dbReference>
<comment type="similarity">
    <text evidence="3">Belongs to the glucosamine/galactosamine-6-phosphate isomerase family. 6-phosphogluconolactonase subfamily.</text>
</comment>
<feature type="domain" description="Glucosamine/galactosamine-6-phosphate isomerase" evidence="6">
    <location>
        <begin position="108"/>
        <end position="334"/>
    </location>
</feature>